<name>A0A563UBN5_9SPHI</name>
<organism evidence="3 4">
    <name type="scientific">Mucilaginibacter achroorhodeus</name>
    <dbReference type="NCBI Taxonomy" id="2599294"/>
    <lineage>
        <taxon>Bacteria</taxon>
        <taxon>Pseudomonadati</taxon>
        <taxon>Bacteroidota</taxon>
        <taxon>Sphingobacteriia</taxon>
        <taxon>Sphingobacteriales</taxon>
        <taxon>Sphingobacteriaceae</taxon>
        <taxon>Mucilaginibacter</taxon>
    </lineage>
</organism>
<dbReference type="PROSITE" id="PS01129">
    <property type="entry name" value="PSI_RLU"/>
    <property type="match status" value="1"/>
</dbReference>
<dbReference type="GO" id="GO:0140098">
    <property type="term" value="F:catalytic activity, acting on RNA"/>
    <property type="evidence" value="ECO:0007669"/>
    <property type="project" value="UniProtKB-ARBA"/>
</dbReference>
<comment type="caution">
    <text evidence="3">The sequence shown here is derived from an EMBL/GenBank/DDBJ whole genome shotgun (WGS) entry which is preliminary data.</text>
</comment>
<dbReference type="Pfam" id="PF00849">
    <property type="entry name" value="PseudoU_synth_2"/>
    <property type="match status" value="1"/>
</dbReference>
<dbReference type="GO" id="GO:0000455">
    <property type="term" value="P:enzyme-directed rRNA pseudouridine synthesis"/>
    <property type="evidence" value="ECO:0007669"/>
    <property type="project" value="TreeGrafter"/>
</dbReference>
<evidence type="ECO:0000313" key="4">
    <source>
        <dbReference type="Proteomes" id="UP000318010"/>
    </source>
</evidence>
<feature type="coiled-coil region" evidence="1">
    <location>
        <begin position="142"/>
        <end position="169"/>
    </location>
</feature>
<dbReference type="OrthoDB" id="9807829at2"/>
<dbReference type="InterPro" id="IPR006145">
    <property type="entry name" value="PsdUridine_synth_RsuA/RluA"/>
</dbReference>
<reference evidence="3 4" key="1">
    <citation type="submission" date="2019-07" db="EMBL/GenBank/DDBJ databases">
        <authorList>
            <person name="Kim J."/>
        </authorList>
    </citation>
    <scope>NUCLEOTIDE SEQUENCE [LARGE SCALE GENOMIC DNA]</scope>
    <source>
        <strain evidence="3 4">MJ1a</strain>
    </source>
</reference>
<dbReference type="InterPro" id="IPR020103">
    <property type="entry name" value="PsdUridine_synth_cat_dom_sf"/>
</dbReference>
<keyword evidence="4" id="KW-1185">Reference proteome</keyword>
<dbReference type="InterPro" id="IPR050188">
    <property type="entry name" value="RluA_PseudoU_synthase"/>
</dbReference>
<dbReference type="CDD" id="cd02869">
    <property type="entry name" value="PseudoU_synth_RluA_like"/>
    <property type="match status" value="1"/>
</dbReference>
<protein>
    <submittedName>
        <fullName evidence="3">RNA pseudouridine synthase</fullName>
    </submittedName>
</protein>
<dbReference type="GO" id="GO:0003723">
    <property type="term" value="F:RNA binding"/>
    <property type="evidence" value="ECO:0007669"/>
    <property type="project" value="InterPro"/>
</dbReference>
<dbReference type="Proteomes" id="UP000318010">
    <property type="component" value="Unassembled WGS sequence"/>
</dbReference>
<dbReference type="SUPFAM" id="SSF55120">
    <property type="entry name" value="Pseudouridine synthase"/>
    <property type="match status" value="1"/>
</dbReference>
<dbReference type="GO" id="GO:0009982">
    <property type="term" value="F:pseudouridine synthase activity"/>
    <property type="evidence" value="ECO:0007669"/>
    <property type="project" value="InterPro"/>
</dbReference>
<dbReference type="EMBL" id="VOEI01000001">
    <property type="protein sequence ID" value="TWR28754.1"/>
    <property type="molecule type" value="Genomic_DNA"/>
</dbReference>
<dbReference type="PANTHER" id="PTHR21600">
    <property type="entry name" value="MITOCHONDRIAL RNA PSEUDOURIDINE SYNTHASE"/>
    <property type="match status" value="1"/>
</dbReference>
<keyword evidence="1" id="KW-0175">Coiled coil</keyword>
<sequence>MAGKVIYFDESEIEGIDLPARFTFPFFYEPHPLALIASEKLKNYLQGQTDLDHNFGLDRDAEGTAIGKMFGVLIVQDKEGKLGYLAGFSGKLANSNDHSYFVPPVFDMLTEDGFFLKGQYILNDINREVKEIEANPDYIALQQQLKNLIAQTERELADFKGQLKANKLDRKKQREFQKQTLDPEAYATFEALMIKGSLHDKHQLNLLGARHEEQLDKLRSRIAIFSDRVETLKKQRREMSAGLQQQLFEQYVFVNQQGQTKSLHDIFSETVLGVPSAAGECATPKLLQYAFLQGYTPLAMAEFWWGTSPKSEIRVHGQFYPACTGKCKPILKHMLEGIELDDDPLLINPGENKPLDIVYEDDHFVVVNKPHGLLSVPGINITDSVYTRLKQRFETIDPMIIHRLDMATSGLLVVAKTKEAHKHIQQQFLKRTVTKCYTALLNGIISDAEGEISLPLRGDPENRPCQLVCFEHGKKAVTKWKVVDRQNGKTKVHFWPLTGRTHQLRMHAAHEGGLNAPILGDDLYGISADRLHLHAAYLAFTHPVSGEEMIFEMAEDF</sequence>
<dbReference type="Gene3D" id="3.30.2350.10">
    <property type="entry name" value="Pseudouridine synthase"/>
    <property type="match status" value="1"/>
</dbReference>
<feature type="domain" description="Pseudouridine synthase RsuA/RluA-like" evidence="2">
    <location>
        <begin position="363"/>
        <end position="510"/>
    </location>
</feature>
<dbReference type="PANTHER" id="PTHR21600:SF89">
    <property type="entry name" value="RIBOSOMAL LARGE SUBUNIT PSEUDOURIDINE SYNTHASE A"/>
    <property type="match status" value="1"/>
</dbReference>
<accession>A0A563UBN5</accession>
<dbReference type="AlphaFoldDB" id="A0A563UBN5"/>
<evidence type="ECO:0000313" key="3">
    <source>
        <dbReference type="EMBL" id="TWR28754.1"/>
    </source>
</evidence>
<evidence type="ECO:0000256" key="1">
    <source>
        <dbReference type="SAM" id="Coils"/>
    </source>
</evidence>
<gene>
    <name evidence="3" type="ORF">FPZ42_02815</name>
</gene>
<dbReference type="InterPro" id="IPR006224">
    <property type="entry name" value="PsdUridine_synth_RluA-like_CS"/>
</dbReference>
<evidence type="ECO:0000259" key="2">
    <source>
        <dbReference type="Pfam" id="PF00849"/>
    </source>
</evidence>
<proteinExistence type="predicted"/>